<evidence type="ECO:0000313" key="4">
    <source>
        <dbReference type="EMBL" id="KFB67504.1"/>
    </source>
</evidence>
<organism evidence="4 5">
    <name type="scientific">Candidatus Accumulibacter vicinus</name>
    <dbReference type="NCBI Taxonomy" id="2954382"/>
    <lineage>
        <taxon>Bacteria</taxon>
        <taxon>Pseudomonadati</taxon>
        <taxon>Pseudomonadota</taxon>
        <taxon>Betaproteobacteria</taxon>
        <taxon>Candidatus Accumulibacter</taxon>
    </lineage>
</organism>
<dbReference type="InterPro" id="IPR007809">
    <property type="entry name" value="FlgN-like"/>
</dbReference>
<dbReference type="STRING" id="1457154.CAPSK01_002945"/>
<keyword evidence="3" id="KW-1005">Bacterial flagellum biogenesis</keyword>
<sequence>MIPEALMATMTDFLSTVEAEVAAAGSFVTLLELEQEMLTKGEVEHLQELVQQKNGLAVQLATLAEQRHQVLAAEGLTADRAGLSAWFAAHPTASRAHAAWTLLLSIASQARDLNRMNGELIQLRMQYNARALEALLGTRSAFGLYGPDGQNTLSSGPRISDSA</sequence>
<dbReference type="InterPro" id="IPR036679">
    <property type="entry name" value="FlgN-like_sf"/>
</dbReference>
<dbReference type="AlphaFoldDB" id="A0A084XYG0"/>
<comment type="similarity">
    <text evidence="2">Belongs to the FlgN family.</text>
</comment>
<dbReference type="GO" id="GO:0044780">
    <property type="term" value="P:bacterial-type flagellum assembly"/>
    <property type="evidence" value="ECO:0007669"/>
    <property type="project" value="InterPro"/>
</dbReference>
<comment type="function">
    <text evidence="1">Required for the efficient initiation of filament assembly.</text>
</comment>
<keyword evidence="4" id="KW-0966">Cell projection</keyword>
<accession>A0A084XYG0</accession>
<keyword evidence="4" id="KW-0969">Cilium</keyword>
<dbReference type="EMBL" id="JDSS02000027">
    <property type="protein sequence ID" value="KFB67504.1"/>
    <property type="molecule type" value="Genomic_DNA"/>
</dbReference>
<evidence type="ECO:0000256" key="2">
    <source>
        <dbReference type="ARBA" id="ARBA00007703"/>
    </source>
</evidence>
<evidence type="ECO:0000256" key="1">
    <source>
        <dbReference type="ARBA" id="ARBA00002397"/>
    </source>
</evidence>
<protein>
    <submittedName>
        <fullName evidence="4">Flagella synthesis chaperone protein FlgN</fullName>
    </submittedName>
</protein>
<keyword evidence="4" id="KW-0282">Flagellum</keyword>
<evidence type="ECO:0000313" key="5">
    <source>
        <dbReference type="Proteomes" id="UP000019812"/>
    </source>
</evidence>
<proteinExistence type="inferred from homology"/>
<dbReference type="SUPFAM" id="SSF140566">
    <property type="entry name" value="FlgN-like"/>
    <property type="match status" value="1"/>
</dbReference>
<dbReference type="Pfam" id="PF05130">
    <property type="entry name" value="FlgN"/>
    <property type="match status" value="1"/>
</dbReference>
<evidence type="ECO:0000256" key="3">
    <source>
        <dbReference type="ARBA" id="ARBA00022795"/>
    </source>
</evidence>
<dbReference type="Proteomes" id="UP000019812">
    <property type="component" value="Unassembled WGS sequence"/>
</dbReference>
<dbReference type="Gene3D" id="1.20.58.300">
    <property type="entry name" value="FlgN-like"/>
    <property type="match status" value="1"/>
</dbReference>
<gene>
    <name evidence="4" type="ORF">CAPSK01_002945</name>
</gene>
<reference evidence="4 5" key="1">
    <citation type="submission" date="2014-07" db="EMBL/GenBank/DDBJ databases">
        <title>Expanding our view of genomic diversity in Candidatus Accumulibacter clades.</title>
        <authorList>
            <person name="Skennerton C.T."/>
            <person name="Barr J.J."/>
            <person name="Slater F.R."/>
            <person name="Bond P.L."/>
            <person name="Tyson G.W."/>
        </authorList>
    </citation>
    <scope>NUCLEOTIDE SEQUENCE [LARGE SCALE GENOMIC DNA]</scope>
    <source>
        <strain evidence="5">SK-01</strain>
    </source>
</reference>
<comment type="caution">
    <text evidence="4">The sequence shown here is derived from an EMBL/GenBank/DDBJ whole genome shotgun (WGS) entry which is preliminary data.</text>
</comment>
<name>A0A084XYG0_9PROT</name>